<proteinExistence type="predicted"/>
<dbReference type="RefSeq" id="WP_095723626.1">
    <property type="nucleotide sequence ID" value="NZ_NTFS01000289.1"/>
</dbReference>
<evidence type="ECO:0000313" key="1">
    <source>
        <dbReference type="EMBL" id="PAX52063.1"/>
    </source>
</evidence>
<evidence type="ECO:0000313" key="2">
    <source>
        <dbReference type="Proteomes" id="UP000218238"/>
    </source>
</evidence>
<dbReference type="Proteomes" id="UP000218238">
    <property type="component" value="Unassembled WGS sequence"/>
</dbReference>
<name>A0A2A2TEB7_9CYAN</name>
<reference evidence="1 2" key="1">
    <citation type="submission" date="2017-08" db="EMBL/GenBank/DDBJ databases">
        <title>Draft genome sequence of filamentous cyanobacterium Calothrix elsteri CCALA 953.</title>
        <authorList>
            <person name="Gagunashvili A.N."/>
            <person name="Elster J."/>
            <person name="Andresson O.S."/>
        </authorList>
    </citation>
    <scope>NUCLEOTIDE SEQUENCE [LARGE SCALE GENOMIC DNA]</scope>
    <source>
        <strain evidence="1 2">CCALA 953</strain>
    </source>
</reference>
<organism evidence="1 2">
    <name type="scientific">Brunnivagina elsteri CCALA 953</name>
    <dbReference type="NCBI Taxonomy" id="987040"/>
    <lineage>
        <taxon>Bacteria</taxon>
        <taxon>Bacillati</taxon>
        <taxon>Cyanobacteriota</taxon>
        <taxon>Cyanophyceae</taxon>
        <taxon>Nostocales</taxon>
        <taxon>Calotrichaceae</taxon>
        <taxon>Brunnivagina</taxon>
    </lineage>
</organism>
<gene>
    <name evidence="1" type="ORF">CK510_21390</name>
</gene>
<keyword evidence="2" id="KW-1185">Reference proteome</keyword>
<dbReference type="EMBL" id="NTFS01000289">
    <property type="protein sequence ID" value="PAX52063.1"/>
    <property type="molecule type" value="Genomic_DNA"/>
</dbReference>
<sequence length="81" mass="9458">MKTTSPSDDLEKRLLRIERHFDTLKYHLWQQNLLIQAVVDELREFNPQTIQVDELSLALGAERKSLKALTNLNQKTLPSKQ</sequence>
<accession>A0A2A2TEB7</accession>
<dbReference type="AlphaFoldDB" id="A0A2A2TEB7"/>
<comment type="caution">
    <text evidence="1">The sequence shown here is derived from an EMBL/GenBank/DDBJ whole genome shotgun (WGS) entry which is preliminary data.</text>
</comment>
<protein>
    <submittedName>
        <fullName evidence="1">Uncharacterized protein</fullName>
    </submittedName>
</protein>